<evidence type="ECO:0000313" key="3">
    <source>
        <dbReference type="Proteomes" id="UP000705508"/>
    </source>
</evidence>
<dbReference type="Proteomes" id="UP000705508">
    <property type="component" value="Unassembled WGS sequence"/>
</dbReference>
<reference evidence="2" key="1">
    <citation type="submission" date="2020-08" db="EMBL/GenBank/DDBJ databases">
        <authorList>
            <person name="Cejkova D."/>
            <person name="Kubasova T."/>
            <person name="Jahodarova E."/>
            <person name="Rychlik I."/>
        </authorList>
    </citation>
    <scope>NUCLEOTIDE SEQUENCE</scope>
    <source>
        <strain evidence="2">An582</strain>
    </source>
</reference>
<evidence type="ECO:0000259" key="1">
    <source>
        <dbReference type="Pfam" id="PF00149"/>
    </source>
</evidence>
<dbReference type="SUPFAM" id="SSF56300">
    <property type="entry name" value="Metallo-dependent phosphatases"/>
    <property type="match status" value="1"/>
</dbReference>
<organism evidence="2 3">
    <name type="scientific">Mordavella massiliensis</name>
    <dbReference type="NCBI Taxonomy" id="1871024"/>
    <lineage>
        <taxon>Bacteria</taxon>
        <taxon>Bacillati</taxon>
        <taxon>Bacillota</taxon>
        <taxon>Clostridia</taxon>
        <taxon>Eubacteriales</taxon>
        <taxon>Clostridiaceae</taxon>
        <taxon>Mordavella</taxon>
    </lineage>
</organism>
<protein>
    <submittedName>
        <fullName evidence="2">Metallophosphoesterase</fullName>
    </submittedName>
</protein>
<gene>
    <name evidence="2" type="ORF">H6A20_01965</name>
</gene>
<dbReference type="GO" id="GO:0016787">
    <property type="term" value="F:hydrolase activity"/>
    <property type="evidence" value="ECO:0007669"/>
    <property type="project" value="InterPro"/>
</dbReference>
<evidence type="ECO:0000313" key="2">
    <source>
        <dbReference type="EMBL" id="MBM6947431.1"/>
    </source>
</evidence>
<name>A0A938X9P9_9CLOT</name>
<comment type="caution">
    <text evidence="2">The sequence shown here is derived from an EMBL/GenBank/DDBJ whole genome shotgun (WGS) entry which is preliminary data.</text>
</comment>
<reference evidence="2" key="2">
    <citation type="journal article" date="2021" name="Sci. Rep.">
        <title>The distribution of antibiotic resistance genes in chicken gut microbiota commensals.</title>
        <authorList>
            <person name="Juricova H."/>
            <person name="Matiasovicova J."/>
            <person name="Kubasova T."/>
            <person name="Cejkova D."/>
            <person name="Rychlik I."/>
        </authorList>
    </citation>
    <scope>NUCLEOTIDE SEQUENCE</scope>
    <source>
        <strain evidence="2">An582</strain>
    </source>
</reference>
<dbReference type="InterPro" id="IPR004843">
    <property type="entry name" value="Calcineurin-like_PHP"/>
</dbReference>
<dbReference type="PANTHER" id="PTHR31302">
    <property type="entry name" value="TRANSMEMBRANE PROTEIN WITH METALLOPHOSPHOESTERASE DOMAIN-RELATED"/>
    <property type="match status" value="1"/>
</dbReference>
<dbReference type="RefSeq" id="WP_204905482.1">
    <property type="nucleotide sequence ID" value="NZ_JACJKS010000002.1"/>
</dbReference>
<dbReference type="InterPro" id="IPR029052">
    <property type="entry name" value="Metallo-depent_PP-like"/>
</dbReference>
<sequence length="288" mass="31637">MWKKPLAVLGASALICGGEIAREVSTFRVRRYRIRVPGMKRGGTVRMLYLSDLHGKEYGKENENLLAKIEREDPDLILVGGDMLTRTQPDTDRTAAALLGKMASLCPVFAANGNHEQKMKEQTDVYGDRYARYREKLLAHGVHLLENRTMLYEKEGLCLPVTGLEIPLACYRHLGKGSLSAGEVEEAAGPAGTDGFHILLAHNPMYMDAYWGWGADLVLSGHLHGGVLRLPGLGGVITPQMQLFPQYSGDMYKKDGQTCIVSRGLGTHTVHVRLFNMAELVSVVFAGA</sequence>
<dbReference type="EMBL" id="JACJKS010000002">
    <property type="protein sequence ID" value="MBM6947431.1"/>
    <property type="molecule type" value="Genomic_DNA"/>
</dbReference>
<dbReference type="AlphaFoldDB" id="A0A938X9P9"/>
<dbReference type="Pfam" id="PF00149">
    <property type="entry name" value="Metallophos"/>
    <property type="match status" value="1"/>
</dbReference>
<dbReference type="InterPro" id="IPR051158">
    <property type="entry name" value="Metallophosphoesterase_sf"/>
</dbReference>
<proteinExistence type="predicted"/>
<dbReference type="Gene3D" id="3.60.21.10">
    <property type="match status" value="1"/>
</dbReference>
<dbReference type="PANTHER" id="PTHR31302:SF0">
    <property type="entry name" value="TRANSMEMBRANE PROTEIN WITH METALLOPHOSPHOESTERASE DOMAIN"/>
    <property type="match status" value="1"/>
</dbReference>
<feature type="domain" description="Calcineurin-like phosphoesterase" evidence="1">
    <location>
        <begin position="46"/>
        <end position="225"/>
    </location>
</feature>
<accession>A0A938X9P9</accession>